<evidence type="ECO:0000259" key="7">
    <source>
        <dbReference type="Pfam" id="PF02771"/>
    </source>
</evidence>
<sequence>MTFTLTEEQHELASSVAAFLEKRSPETEVRRLMEQGGAADPAVWSQLAGQLGLTGLIVGEEYGGAGSGFLDFALVAERTGAALLVAPLLSTVAAAGAIMLSCDEQLKSDYLPALAGGERIGTLALAEASASWDPATAQASAEPAAGGQVRLTGTKMYVVDGQHADIFVVSARSPLGSIGLYVVDANRPEVTVTALSTLDLTRPQARVEFDAAPARPLSDEADAAAVAERAVATAAIMLAAEQVGGAQKCLDMAVEYAKVRVQFGRPIGSFQAIKHKCADMLLDVESARSAAYWAAGVLDDDSDNPLIAAAVAKAHCSAAYTRVAGENIQIHGGIGFTWEHPAHLYFKRAKTSEIIFGDPAWQRERLAELVGI</sequence>
<dbReference type="InterPro" id="IPR009075">
    <property type="entry name" value="AcylCo_DH/oxidase_C"/>
</dbReference>
<dbReference type="SUPFAM" id="SSF56645">
    <property type="entry name" value="Acyl-CoA dehydrogenase NM domain-like"/>
    <property type="match status" value="1"/>
</dbReference>
<dbReference type="RefSeq" id="WP_083134291.1">
    <property type="nucleotide sequence ID" value="NZ_AP022607.1"/>
</dbReference>
<dbReference type="InterPro" id="IPR036250">
    <property type="entry name" value="AcylCo_DH-like_C"/>
</dbReference>
<proteinExistence type="inferred from homology"/>
<evidence type="ECO:0000256" key="2">
    <source>
        <dbReference type="ARBA" id="ARBA00009347"/>
    </source>
</evidence>
<dbReference type="Pfam" id="PF00441">
    <property type="entry name" value="Acyl-CoA_dh_1"/>
    <property type="match status" value="1"/>
</dbReference>
<protein>
    <submittedName>
        <fullName evidence="9">Acyl-CoA dehydrogenase</fullName>
    </submittedName>
</protein>
<dbReference type="Gene3D" id="1.20.140.10">
    <property type="entry name" value="Butyryl-CoA Dehydrogenase, subunit A, domain 3"/>
    <property type="match status" value="1"/>
</dbReference>
<dbReference type="EMBL" id="MVHM01000027">
    <property type="protein sequence ID" value="ORA31845.1"/>
    <property type="molecule type" value="Genomic_DNA"/>
</dbReference>
<dbReference type="Gene3D" id="2.40.110.10">
    <property type="entry name" value="Butyryl-CoA Dehydrogenase, subunit A, domain 2"/>
    <property type="match status" value="1"/>
</dbReference>
<feature type="domain" description="Acyl-CoA dehydrogenase/oxidase N-terminal" evidence="7">
    <location>
        <begin position="6"/>
        <end position="118"/>
    </location>
</feature>
<evidence type="ECO:0000256" key="5">
    <source>
        <dbReference type="ARBA" id="ARBA00023002"/>
    </source>
</evidence>
<dbReference type="Proteomes" id="UP000467379">
    <property type="component" value="Plasmid pJCM12687"/>
</dbReference>
<feature type="domain" description="Acyl-CoA dehydrogenase/oxidase C-terminal" evidence="6">
    <location>
        <begin position="226"/>
        <end position="368"/>
    </location>
</feature>
<geneLocation type="plasmid" evidence="8 11">
    <name>pJCM12687</name>
</geneLocation>
<keyword evidence="4" id="KW-0274">FAD</keyword>
<evidence type="ECO:0000313" key="10">
    <source>
        <dbReference type="Proteomes" id="UP000192441"/>
    </source>
</evidence>
<dbReference type="CDD" id="cd00567">
    <property type="entry name" value="ACAD"/>
    <property type="match status" value="1"/>
</dbReference>
<dbReference type="PANTHER" id="PTHR43884:SF20">
    <property type="entry name" value="ACYL-COA DEHYDROGENASE FADE28"/>
    <property type="match status" value="1"/>
</dbReference>
<evidence type="ECO:0000259" key="6">
    <source>
        <dbReference type="Pfam" id="PF00441"/>
    </source>
</evidence>
<gene>
    <name evidence="8" type="primary">acd_4</name>
    <name evidence="9" type="ORF">BST20_25980</name>
    <name evidence="8" type="ORF">MBRA_51630</name>
</gene>
<evidence type="ECO:0000256" key="4">
    <source>
        <dbReference type="ARBA" id="ARBA00022827"/>
    </source>
</evidence>
<comment type="similarity">
    <text evidence="2">Belongs to the acyl-CoA dehydrogenase family.</text>
</comment>
<dbReference type="Proteomes" id="UP000192441">
    <property type="component" value="Unassembled WGS sequence"/>
</dbReference>
<dbReference type="OrthoDB" id="8677713at2"/>
<comment type="cofactor">
    <cofactor evidence="1">
        <name>FAD</name>
        <dbReference type="ChEBI" id="CHEBI:57692"/>
    </cofactor>
</comment>
<dbReference type="AlphaFoldDB" id="A0A7I7WG78"/>
<evidence type="ECO:0000313" key="8">
    <source>
        <dbReference type="EMBL" id="BBZ14968.1"/>
    </source>
</evidence>
<dbReference type="SUPFAM" id="SSF47203">
    <property type="entry name" value="Acyl-CoA dehydrogenase C-terminal domain-like"/>
    <property type="match status" value="1"/>
</dbReference>
<dbReference type="Pfam" id="PF02771">
    <property type="entry name" value="Acyl-CoA_dh_N"/>
    <property type="match status" value="1"/>
</dbReference>
<keyword evidence="8" id="KW-0614">Plasmid</keyword>
<dbReference type="Gene3D" id="1.10.540.10">
    <property type="entry name" value="Acyl-CoA dehydrogenase/oxidase, N-terminal domain"/>
    <property type="match status" value="1"/>
</dbReference>
<dbReference type="PANTHER" id="PTHR43884">
    <property type="entry name" value="ACYL-COA DEHYDROGENASE"/>
    <property type="match status" value="1"/>
</dbReference>
<dbReference type="InterPro" id="IPR046373">
    <property type="entry name" value="Acyl-CoA_Oxase/DH_mid-dom_sf"/>
</dbReference>
<evidence type="ECO:0000313" key="9">
    <source>
        <dbReference type="EMBL" id="ORA31845.1"/>
    </source>
</evidence>
<name>A0A7I7WG78_9MYCO</name>
<reference evidence="9 10" key="1">
    <citation type="submission" date="2016-12" db="EMBL/GenBank/DDBJ databases">
        <title>The new phylogeny of genus Mycobacterium.</title>
        <authorList>
            <person name="Tortoli E."/>
            <person name="Trovato A."/>
            <person name="Cirillo D.M."/>
        </authorList>
    </citation>
    <scope>NUCLEOTIDE SEQUENCE [LARGE SCALE GENOMIC DNA]</scope>
    <source>
        <strain evidence="9 10">DSM 44624</strain>
    </source>
</reference>
<reference evidence="8" key="3">
    <citation type="submission" date="2020-02" db="EMBL/GenBank/DDBJ databases">
        <authorList>
            <person name="Matsumoto Y."/>
            <person name="Kinjo T."/>
            <person name="Motooka D."/>
            <person name="Nabeya D."/>
            <person name="Jung N."/>
            <person name="Uechi K."/>
            <person name="Horii T."/>
            <person name="Iida T."/>
            <person name="Fujita J."/>
            <person name="Nakamura S."/>
        </authorList>
    </citation>
    <scope>NUCLEOTIDE SEQUENCE</scope>
    <source>
        <strain evidence="8">JCM 12687</strain>
        <plasmid evidence="8">pJCM12687</plasmid>
    </source>
</reference>
<evidence type="ECO:0000313" key="11">
    <source>
        <dbReference type="Proteomes" id="UP000467379"/>
    </source>
</evidence>
<dbReference type="GO" id="GO:0050660">
    <property type="term" value="F:flavin adenine dinucleotide binding"/>
    <property type="evidence" value="ECO:0007669"/>
    <property type="project" value="InterPro"/>
</dbReference>
<evidence type="ECO:0000256" key="1">
    <source>
        <dbReference type="ARBA" id="ARBA00001974"/>
    </source>
</evidence>
<keyword evidence="5" id="KW-0560">Oxidoreductase</keyword>
<accession>A0A7I7WG78</accession>
<dbReference type="EMBL" id="AP022607">
    <property type="protein sequence ID" value="BBZ14968.1"/>
    <property type="molecule type" value="Genomic_DNA"/>
</dbReference>
<reference evidence="8 11" key="2">
    <citation type="journal article" date="2019" name="Emerg. Microbes Infect.">
        <title>Comprehensive subspecies identification of 175 nontuberculous mycobacteria species based on 7547 genomic profiles.</title>
        <authorList>
            <person name="Matsumoto Y."/>
            <person name="Kinjo T."/>
            <person name="Motooka D."/>
            <person name="Nabeya D."/>
            <person name="Jung N."/>
            <person name="Uechi K."/>
            <person name="Horii T."/>
            <person name="Iida T."/>
            <person name="Fujita J."/>
            <person name="Nakamura S."/>
        </authorList>
    </citation>
    <scope>NUCLEOTIDE SEQUENCE [LARGE SCALE GENOMIC DNA]</scope>
    <source>
        <strain evidence="8 11">JCM 12687</strain>
        <plasmid evidence="8">pJCM12687</plasmid>
    </source>
</reference>
<organism evidence="9 10">
    <name type="scientific">Mycobacterium branderi</name>
    <dbReference type="NCBI Taxonomy" id="43348"/>
    <lineage>
        <taxon>Bacteria</taxon>
        <taxon>Bacillati</taxon>
        <taxon>Actinomycetota</taxon>
        <taxon>Actinomycetes</taxon>
        <taxon>Mycobacteriales</taxon>
        <taxon>Mycobacteriaceae</taxon>
        <taxon>Mycobacterium</taxon>
    </lineage>
</organism>
<dbReference type="GO" id="GO:0003995">
    <property type="term" value="F:acyl-CoA dehydrogenase activity"/>
    <property type="evidence" value="ECO:0007669"/>
    <property type="project" value="TreeGrafter"/>
</dbReference>
<dbReference type="InterPro" id="IPR013786">
    <property type="entry name" value="AcylCoA_DH/ox_N"/>
</dbReference>
<keyword evidence="3" id="KW-0285">Flavoprotein</keyword>
<keyword evidence="11" id="KW-1185">Reference proteome</keyword>
<dbReference type="InterPro" id="IPR037069">
    <property type="entry name" value="AcylCoA_DH/ox_N_sf"/>
</dbReference>
<dbReference type="InterPro" id="IPR009100">
    <property type="entry name" value="AcylCoA_DH/oxidase_NM_dom_sf"/>
</dbReference>
<evidence type="ECO:0000256" key="3">
    <source>
        <dbReference type="ARBA" id="ARBA00022630"/>
    </source>
</evidence>